<reference evidence="2" key="1">
    <citation type="submission" date="2014-11" db="EMBL/GenBank/DDBJ databases">
        <authorList>
            <person name="Amaro Gonzalez C."/>
        </authorList>
    </citation>
    <scope>NUCLEOTIDE SEQUENCE</scope>
</reference>
<reference evidence="2" key="2">
    <citation type="journal article" date="2015" name="Fish Shellfish Immunol.">
        <title>Early steps in the European eel (Anguilla anguilla)-Vibrio vulnificus interaction in the gills: Role of the RtxA13 toxin.</title>
        <authorList>
            <person name="Callol A."/>
            <person name="Pajuelo D."/>
            <person name="Ebbesson L."/>
            <person name="Teles M."/>
            <person name="MacKenzie S."/>
            <person name="Amaro C."/>
        </authorList>
    </citation>
    <scope>NUCLEOTIDE SEQUENCE</scope>
</reference>
<keyword evidence="1" id="KW-0812">Transmembrane</keyword>
<proteinExistence type="predicted"/>
<dbReference type="EMBL" id="GBXM01076876">
    <property type="protein sequence ID" value="JAH31701.1"/>
    <property type="molecule type" value="Transcribed_RNA"/>
</dbReference>
<evidence type="ECO:0000256" key="1">
    <source>
        <dbReference type="SAM" id="Phobius"/>
    </source>
</evidence>
<name>A0A0E9RR69_ANGAN</name>
<feature type="transmembrane region" description="Helical" evidence="1">
    <location>
        <begin position="12"/>
        <end position="31"/>
    </location>
</feature>
<keyword evidence="1" id="KW-0472">Membrane</keyword>
<evidence type="ECO:0000313" key="2">
    <source>
        <dbReference type="EMBL" id="JAH31701.1"/>
    </source>
</evidence>
<dbReference type="AlphaFoldDB" id="A0A0E9RR69"/>
<accession>A0A0E9RR69</accession>
<keyword evidence="1" id="KW-1133">Transmembrane helix</keyword>
<sequence length="82" mass="9582">MLNLQMSHSKELAHMLILSLRVVFILVLLIFKNLHWTGMLFAKRANPYVNAFSQMEQLQVKCVQISKWKMVGQSNFSQRTKS</sequence>
<organism evidence="2">
    <name type="scientific">Anguilla anguilla</name>
    <name type="common">European freshwater eel</name>
    <name type="synonym">Muraena anguilla</name>
    <dbReference type="NCBI Taxonomy" id="7936"/>
    <lineage>
        <taxon>Eukaryota</taxon>
        <taxon>Metazoa</taxon>
        <taxon>Chordata</taxon>
        <taxon>Craniata</taxon>
        <taxon>Vertebrata</taxon>
        <taxon>Euteleostomi</taxon>
        <taxon>Actinopterygii</taxon>
        <taxon>Neopterygii</taxon>
        <taxon>Teleostei</taxon>
        <taxon>Anguilliformes</taxon>
        <taxon>Anguillidae</taxon>
        <taxon>Anguilla</taxon>
    </lineage>
</organism>
<protein>
    <submittedName>
        <fullName evidence="2">Uncharacterized protein</fullName>
    </submittedName>
</protein>